<dbReference type="AlphaFoldDB" id="A0A9X0BF94"/>
<dbReference type="PANTHER" id="PTHR47654">
    <property type="entry name" value="ZN(II)2CYS6 TRANSCRIPTION FACTOR (EUROFUNG)-RELATED"/>
    <property type="match status" value="1"/>
</dbReference>
<accession>A0A9X0BF94</accession>
<comment type="caution">
    <text evidence="3">The sequence shown here is derived from an EMBL/GenBank/DDBJ whole genome shotgun (WGS) entry which is preliminary data.</text>
</comment>
<evidence type="ECO:0000259" key="2">
    <source>
        <dbReference type="SMART" id="SM00906"/>
    </source>
</evidence>
<keyword evidence="1" id="KW-0539">Nucleus</keyword>
<keyword evidence="4" id="KW-1185">Reference proteome</keyword>
<evidence type="ECO:0000313" key="4">
    <source>
        <dbReference type="Proteomes" id="UP001147747"/>
    </source>
</evidence>
<sequence length="575" mass="65133">MRGSSSFSAHADVKNATCLGGIDYTKEDFDCDERVQAMGYVGEHSERVWLYRLIRDLDSGKATPDGGNVESSSISSVNYFQDESNIAPLEDVDLLGYPHQHIADRLVNGYFQTVHSTFPLIEKTTFLNQYRSFYSNRNMRPEKRWLAILNLIMAISARHSLLVDERSLGKHNQHAVYFSRSWWLGMSGSILSDDLNLQQVQIEALTAFYLLSIGQVHRSSRLLAVAIRSAMAMGLNCSQNDTIEAFPETRYRAWWALFMLDTVLCVIMGQPPCIGRSNCTLPLPIPSEEDFGVQRVVQCITNQASRNNLITSVFAEDPAAQAREDTLDHTNPAQYGSNTEVADEQSAHVPSLTPIHSMPSLLYMVDLSFLLREAINTLYAPRTARRSWLEIELAISTFNNDADSWFSHLPVEFHATELAEAQPFVLQRIGLAFRFYTTKLIILQPCLRRLTRLPQPGSVCETLATTCVQVAMQMINLLPEKVDVAWLYRVTPWWCVLHYIMQSTSVLLIAVFNQDLLHSRVTIGIGEKVEKAIRWIGEMSTKDSSSRRAWLFCRNLLSRHGSKLEFKIDLGLQEP</sequence>
<dbReference type="SMART" id="SM00906">
    <property type="entry name" value="Fungal_trans"/>
    <property type="match status" value="1"/>
</dbReference>
<feature type="domain" description="Xylanolytic transcriptional activator regulatory" evidence="2">
    <location>
        <begin position="219"/>
        <end position="290"/>
    </location>
</feature>
<dbReference type="PANTHER" id="PTHR47654:SF1">
    <property type="entry name" value="ZN(II)2CYS6 TRANSCRIPTION FACTOR (EUROFUNG)"/>
    <property type="match status" value="1"/>
</dbReference>
<organism evidence="3 4">
    <name type="scientific">Penicillium cosmopolitanum</name>
    <dbReference type="NCBI Taxonomy" id="1131564"/>
    <lineage>
        <taxon>Eukaryota</taxon>
        <taxon>Fungi</taxon>
        <taxon>Dikarya</taxon>
        <taxon>Ascomycota</taxon>
        <taxon>Pezizomycotina</taxon>
        <taxon>Eurotiomycetes</taxon>
        <taxon>Eurotiomycetidae</taxon>
        <taxon>Eurotiales</taxon>
        <taxon>Aspergillaceae</taxon>
        <taxon>Penicillium</taxon>
    </lineage>
</organism>
<gene>
    <name evidence="3" type="ORF">N7509_000063</name>
</gene>
<evidence type="ECO:0000313" key="3">
    <source>
        <dbReference type="EMBL" id="KAJ5414965.1"/>
    </source>
</evidence>
<dbReference type="GeneID" id="81363690"/>
<reference evidence="3" key="1">
    <citation type="submission" date="2022-12" db="EMBL/GenBank/DDBJ databases">
        <authorList>
            <person name="Petersen C."/>
        </authorList>
    </citation>
    <scope>NUCLEOTIDE SEQUENCE</scope>
    <source>
        <strain evidence="3">IBT 29677</strain>
    </source>
</reference>
<dbReference type="GO" id="GO:0006351">
    <property type="term" value="P:DNA-templated transcription"/>
    <property type="evidence" value="ECO:0007669"/>
    <property type="project" value="InterPro"/>
</dbReference>
<dbReference type="RefSeq" id="XP_056494811.1">
    <property type="nucleotide sequence ID" value="XM_056624710.1"/>
</dbReference>
<dbReference type="OrthoDB" id="4362831at2759"/>
<dbReference type="InterPro" id="IPR053230">
    <property type="entry name" value="Trans_reg_galc"/>
</dbReference>
<name>A0A9X0BF94_9EURO</name>
<dbReference type="GO" id="GO:0003677">
    <property type="term" value="F:DNA binding"/>
    <property type="evidence" value="ECO:0007669"/>
    <property type="project" value="InterPro"/>
</dbReference>
<dbReference type="GO" id="GO:0008270">
    <property type="term" value="F:zinc ion binding"/>
    <property type="evidence" value="ECO:0007669"/>
    <property type="project" value="InterPro"/>
</dbReference>
<dbReference type="CDD" id="cd12148">
    <property type="entry name" value="fungal_TF_MHR"/>
    <property type="match status" value="1"/>
</dbReference>
<dbReference type="Pfam" id="PF04082">
    <property type="entry name" value="Fungal_trans"/>
    <property type="match status" value="1"/>
</dbReference>
<dbReference type="Proteomes" id="UP001147747">
    <property type="component" value="Unassembled WGS sequence"/>
</dbReference>
<protein>
    <recommendedName>
        <fullName evidence="2">Xylanolytic transcriptional activator regulatory domain-containing protein</fullName>
    </recommendedName>
</protein>
<proteinExistence type="predicted"/>
<dbReference type="InterPro" id="IPR007219">
    <property type="entry name" value="XnlR_reg_dom"/>
</dbReference>
<dbReference type="EMBL" id="JAPZBU010000001">
    <property type="protein sequence ID" value="KAJ5414965.1"/>
    <property type="molecule type" value="Genomic_DNA"/>
</dbReference>
<evidence type="ECO:0000256" key="1">
    <source>
        <dbReference type="ARBA" id="ARBA00023242"/>
    </source>
</evidence>
<reference evidence="3" key="2">
    <citation type="journal article" date="2023" name="IMA Fungus">
        <title>Comparative genomic study of the Penicillium genus elucidates a diverse pangenome and 15 lateral gene transfer events.</title>
        <authorList>
            <person name="Petersen C."/>
            <person name="Sorensen T."/>
            <person name="Nielsen M.R."/>
            <person name="Sondergaard T.E."/>
            <person name="Sorensen J.L."/>
            <person name="Fitzpatrick D.A."/>
            <person name="Frisvad J.C."/>
            <person name="Nielsen K.L."/>
        </authorList>
    </citation>
    <scope>NUCLEOTIDE SEQUENCE</scope>
    <source>
        <strain evidence="3">IBT 29677</strain>
    </source>
</reference>